<proteinExistence type="predicted"/>
<dbReference type="Proteomes" id="UP001496674">
    <property type="component" value="Chromosome"/>
</dbReference>
<dbReference type="EMBL" id="AP028055">
    <property type="protein sequence ID" value="BEG97882.1"/>
    <property type="molecule type" value="Genomic_DNA"/>
</dbReference>
<dbReference type="InterPro" id="IPR002516">
    <property type="entry name" value="Glyco_trans_11"/>
</dbReference>
<evidence type="ECO:0000256" key="1">
    <source>
        <dbReference type="ARBA" id="ARBA00022676"/>
    </source>
</evidence>
<dbReference type="RefSeq" id="WP_353332338.1">
    <property type="nucleotide sequence ID" value="NZ_AP028055.1"/>
</dbReference>
<dbReference type="PANTHER" id="PTHR11927">
    <property type="entry name" value="GALACTOSIDE 2-L-FUCOSYLTRANSFERASE"/>
    <property type="match status" value="1"/>
</dbReference>
<keyword evidence="2" id="KW-0808">Transferase</keyword>
<protein>
    <submittedName>
        <fullName evidence="3">Alpha-1,2-fucosyltransferase</fullName>
    </submittedName>
</protein>
<keyword evidence="4" id="KW-1185">Reference proteome</keyword>
<keyword evidence="1" id="KW-0328">Glycosyltransferase</keyword>
<organism evidence="3 4">
    <name type="scientific">Bacteroides sedimenti</name>
    <dbReference type="NCBI Taxonomy" id="2136147"/>
    <lineage>
        <taxon>Bacteria</taxon>
        <taxon>Pseudomonadati</taxon>
        <taxon>Bacteroidota</taxon>
        <taxon>Bacteroidia</taxon>
        <taxon>Bacteroidales</taxon>
        <taxon>Bacteroidaceae</taxon>
        <taxon>Bacteroides</taxon>
    </lineage>
</organism>
<evidence type="ECO:0000256" key="2">
    <source>
        <dbReference type="ARBA" id="ARBA00022679"/>
    </source>
</evidence>
<dbReference type="PANTHER" id="PTHR11927:SF9">
    <property type="entry name" value="L-FUCOSYLTRANSFERASE"/>
    <property type="match status" value="1"/>
</dbReference>
<accession>A0ABM8I6W6</accession>
<gene>
    <name evidence="3" type="ORF">BSYN_01470</name>
</gene>
<evidence type="ECO:0000313" key="4">
    <source>
        <dbReference type="Proteomes" id="UP001496674"/>
    </source>
</evidence>
<reference evidence="3 4" key="1">
    <citation type="submission" date="2023-04" db="EMBL/GenBank/DDBJ databases">
        <title>Draft genome sequence of acteroides sedimenti strain YN3PY1.</title>
        <authorList>
            <person name="Yoshida N."/>
        </authorList>
    </citation>
    <scope>NUCLEOTIDE SEQUENCE [LARGE SCALE GENOMIC DNA]</scope>
    <source>
        <strain evidence="3 4">YN3PY1</strain>
    </source>
</reference>
<evidence type="ECO:0000313" key="3">
    <source>
        <dbReference type="EMBL" id="BEG97882.1"/>
    </source>
</evidence>
<dbReference type="CDD" id="cd11301">
    <property type="entry name" value="Fut1_Fut2_like"/>
    <property type="match status" value="1"/>
</dbReference>
<dbReference type="Gene3D" id="3.40.50.11350">
    <property type="match status" value="1"/>
</dbReference>
<sequence>MKKMKLIFSGGLGNQMFQYAFYLSLKEKGLNVDIDLSLYSFIDMHNGYELPSIFCIPNGTNDKSLNIKLRIIYLRILLKFKPKKIIYIDPFYFTNIPFNKNNYKFLFGYWQSEKYFENIREIILRKFIFRSIDSQNIKLSDQIKSENSVSLHIRRGDYLNNSLYSDICTDEYYCSAINFMLNKLDNPVFYVFSNDIKWTKNYLKRFSIKHKIVTLNHGKKSYQDMFLMTNCKHNIIANSSFSWWGAWLNDNKDKIVVAPKKWMNTEFEKYKNIVPDSWIKL</sequence>
<name>A0ABM8I6W6_9BACE</name>
<dbReference type="Pfam" id="PF01531">
    <property type="entry name" value="Glyco_transf_11"/>
    <property type="match status" value="1"/>
</dbReference>